<gene>
    <name evidence="2" type="ORF">GFL91_01885</name>
</gene>
<protein>
    <submittedName>
        <fullName evidence="2">Uncharacterized protein</fullName>
    </submittedName>
</protein>
<comment type="caution">
    <text evidence="2">The sequence shown here is derived from an EMBL/GenBank/DDBJ whole genome shotgun (WGS) entry which is preliminary data.</text>
</comment>
<sequence>MYTSSVAGHAQTPPSSNPGESDILTLQKQDTSTLRLQKLCGITWFMEPPHFHFADMPAS</sequence>
<evidence type="ECO:0000256" key="1">
    <source>
        <dbReference type="SAM" id="MobiDB-lite"/>
    </source>
</evidence>
<organism evidence="2 3">
    <name type="scientific">Rhizobium leguminosarum bv. viciae</name>
    <dbReference type="NCBI Taxonomy" id="387"/>
    <lineage>
        <taxon>Bacteria</taxon>
        <taxon>Pseudomonadati</taxon>
        <taxon>Pseudomonadota</taxon>
        <taxon>Alphaproteobacteria</taxon>
        <taxon>Hyphomicrobiales</taxon>
        <taxon>Rhizobiaceae</taxon>
        <taxon>Rhizobium/Agrobacterium group</taxon>
        <taxon>Rhizobium</taxon>
    </lineage>
</organism>
<evidence type="ECO:0000313" key="3">
    <source>
        <dbReference type="Proteomes" id="UP000662259"/>
    </source>
</evidence>
<accession>A0A8I2GKY9</accession>
<dbReference type="EMBL" id="WIEZ01000001">
    <property type="protein sequence ID" value="NKM43761.1"/>
    <property type="molecule type" value="Genomic_DNA"/>
</dbReference>
<name>A0A8I2GKY9_RHILV</name>
<evidence type="ECO:0000313" key="2">
    <source>
        <dbReference type="EMBL" id="NKM43761.1"/>
    </source>
</evidence>
<reference evidence="2" key="1">
    <citation type="submission" date="2019-10" db="EMBL/GenBank/DDBJ databases">
        <title>Rhizobium leguminosarum symbiovar viciae collection.</title>
        <authorList>
            <person name="Boivin S."/>
            <person name="Lepetit M."/>
        </authorList>
    </citation>
    <scope>NUCLEOTIDE SEQUENCE</scope>
    <source>
        <strain evidence="2">L143</strain>
    </source>
</reference>
<dbReference type="Proteomes" id="UP000662259">
    <property type="component" value="Unassembled WGS sequence"/>
</dbReference>
<feature type="region of interest" description="Disordered" evidence="1">
    <location>
        <begin position="1"/>
        <end position="23"/>
    </location>
</feature>
<proteinExistence type="predicted"/>
<dbReference type="AlphaFoldDB" id="A0A8I2GKY9"/>